<feature type="domain" description="Mannose-6-phosphate isomerase cupin" evidence="8">
    <location>
        <begin position="228"/>
        <end position="297"/>
    </location>
</feature>
<dbReference type="CDD" id="cd07010">
    <property type="entry name" value="cupin_PMI_type_I_N_bac"/>
    <property type="match status" value="1"/>
</dbReference>
<evidence type="ECO:0000256" key="4">
    <source>
        <dbReference type="ARBA" id="ARBA00030762"/>
    </source>
</evidence>
<feature type="binding site" evidence="5">
    <location>
        <position position="94"/>
    </location>
    <ligand>
        <name>Zn(2+)</name>
        <dbReference type="ChEBI" id="CHEBI:29105"/>
    </ligand>
</feature>
<dbReference type="OrthoDB" id="9808275at2"/>
<sequence>MDKIIFLKPFLKSVLWGGDNLRKLYKTEQKNIGEAWLISAIENYESTIINKDYKNIKLNDFFKQNKEFFLNYKGEYPNLTKFIDTKDNLSIQVHPDDEMAREQHNSFGKDECWYVLDHPSEKSVIGLKKGRKSRIINDLRNNKIKKWLKFDFLMKDDFLYIPAGMVHGLAKNMFVYELQQSSDITYRIYDYDRVDLNGEGRQLHIKEAIKAIKTDINEEPIIVLTEDLIQNKYFNLNRFVISSPKAISLEDNKWAEVVVVEGNGFVNDMPIKKGSAFLVSGLLKEFKVKGSLTIMVNFVK</sequence>
<dbReference type="KEGG" id="mnu:NCTC10166_00552"/>
<dbReference type="InterPro" id="IPR014710">
    <property type="entry name" value="RmlC-like_jellyroll"/>
</dbReference>
<evidence type="ECO:0000256" key="6">
    <source>
        <dbReference type="PIRSR" id="PIRSR036894-2"/>
    </source>
</evidence>
<evidence type="ECO:0000256" key="5">
    <source>
        <dbReference type="PIRSR" id="PIRSR036894-1"/>
    </source>
</evidence>
<name>A0A449A5Y8_9BACT</name>
<feature type="binding site" evidence="5">
    <location>
        <position position="167"/>
    </location>
    <ligand>
        <name>Zn(2+)</name>
        <dbReference type="ChEBI" id="CHEBI:29105"/>
    </ligand>
</feature>
<dbReference type="Gene3D" id="2.60.120.10">
    <property type="entry name" value="Jelly Rolls"/>
    <property type="match status" value="2"/>
</dbReference>
<feature type="domain" description="Phosphomannose isomerase type I catalytic" evidence="7">
    <location>
        <begin position="7"/>
        <end position="106"/>
    </location>
</feature>
<gene>
    <name evidence="9" type="primary">yvyI</name>
    <name evidence="9" type="ORF">NCTC10166_00552</name>
</gene>
<proteinExistence type="predicted"/>
<dbReference type="GO" id="GO:0008270">
    <property type="term" value="F:zinc ion binding"/>
    <property type="evidence" value="ECO:0007669"/>
    <property type="project" value="InterPro"/>
</dbReference>
<evidence type="ECO:0000259" key="7">
    <source>
        <dbReference type="Pfam" id="PF20511"/>
    </source>
</evidence>
<evidence type="ECO:0000259" key="8">
    <source>
        <dbReference type="Pfam" id="PF21621"/>
    </source>
</evidence>
<dbReference type="InterPro" id="IPR049071">
    <property type="entry name" value="MPI_cupin_dom"/>
</dbReference>
<dbReference type="InterPro" id="IPR046457">
    <property type="entry name" value="PMI_typeI_cat"/>
</dbReference>
<keyword evidence="2 5" id="KW-0862">Zinc</keyword>
<keyword evidence="1 5" id="KW-0479">Metal-binding</keyword>
<dbReference type="GO" id="GO:0005975">
    <property type="term" value="P:carbohydrate metabolic process"/>
    <property type="evidence" value="ECO:0007669"/>
    <property type="project" value="InterPro"/>
</dbReference>
<evidence type="ECO:0000256" key="2">
    <source>
        <dbReference type="ARBA" id="ARBA00022833"/>
    </source>
</evidence>
<dbReference type="RefSeq" id="WP_129719954.1">
    <property type="nucleotide sequence ID" value="NZ_LR214951.1"/>
</dbReference>
<evidence type="ECO:0000313" key="10">
    <source>
        <dbReference type="Proteomes" id="UP000289440"/>
    </source>
</evidence>
<comment type="cofactor">
    <cofactor evidence="5">
        <name>Zn(2+)</name>
        <dbReference type="ChEBI" id="CHEBI:29105"/>
    </cofactor>
    <text evidence="5">Binds 1 zinc ion per subunit.</text>
</comment>
<feature type="active site" evidence="6">
    <location>
        <position position="187"/>
    </location>
</feature>
<dbReference type="InterPro" id="IPR011051">
    <property type="entry name" value="RmlC_Cupin_sf"/>
</dbReference>
<evidence type="ECO:0000256" key="3">
    <source>
        <dbReference type="ARBA" id="ARBA00029741"/>
    </source>
</evidence>
<dbReference type="EMBL" id="LR214951">
    <property type="protein sequence ID" value="VEU59573.1"/>
    <property type="molecule type" value="Genomic_DNA"/>
</dbReference>
<dbReference type="SUPFAM" id="SSF51182">
    <property type="entry name" value="RmlC-like cupins"/>
    <property type="match status" value="1"/>
</dbReference>
<reference evidence="9 10" key="1">
    <citation type="submission" date="2019-01" db="EMBL/GenBank/DDBJ databases">
        <authorList>
            <consortium name="Pathogen Informatics"/>
        </authorList>
    </citation>
    <scope>NUCLEOTIDE SEQUENCE [LARGE SCALE GENOMIC DNA]</scope>
    <source>
        <strain evidence="9 10">NCTC10166</strain>
    </source>
</reference>
<dbReference type="InterPro" id="IPR051804">
    <property type="entry name" value="Carb_Metab_Reg_Kinase/Isom"/>
</dbReference>
<keyword evidence="10" id="KW-1185">Reference proteome</keyword>
<dbReference type="InterPro" id="IPR014628">
    <property type="entry name" value="Man6P_isomerase_Firm_short"/>
</dbReference>
<accession>A0A449A5Y8</accession>
<protein>
    <recommendedName>
        <fullName evidence="3">Phosphohexomutase</fullName>
    </recommendedName>
    <alternativeName>
        <fullName evidence="4">Phosphomannose isomerase</fullName>
    </alternativeName>
</protein>
<dbReference type="Proteomes" id="UP000289440">
    <property type="component" value="Chromosome"/>
</dbReference>
<dbReference type="PANTHER" id="PTHR42742:SF3">
    <property type="entry name" value="FRUCTOKINASE"/>
    <property type="match status" value="1"/>
</dbReference>
<dbReference type="PIRSF" id="PIRSF036894">
    <property type="entry name" value="PMI_Firm_short"/>
    <property type="match status" value="1"/>
</dbReference>
<keyword evidence="9" id="KW-0413">Isomerase</keyword>
<organism evidence="9 10">
    <name type="scientific">Mesomycoplasma neurolyticum</name>
    <dbReference type="NCBI Taxonomy" id="2120"/>
    <lineage>
        <taxon>Bacteria</taxon>
        <taxon>Bacillati</taxon>
        <taxon>Mycoplasmatota</taxon>
        <taxon>Mycoplasmoidales</taxon>
        <taxon>Metamycoplasmataceae</taxon>
        <taxon>Mesomycoplasma</taxon>
    </lineage>
</organism>
<evidence type="ECO:0000313" key="9">
    <source>
        <dbReference type="EMBL" id="VEU59573.1"/>
    </source>
</evidence>
<dbReference type="AlphaFoldDB" id="A0A449A5Y8"/>
<dbReference type="PANTHER" id="PTHR42742">
    <property type="entry name" value="TRANSCRIPTIONAL REPRESSOR MPRA"/>
    <property type="match status" value="1"/>
</dbReference>
<dbReference type="GO" id="GO:0004476">
    <property type="term" value="F:mannose-6-phosphate isomerase activity"/>
    <property type="evidence" value="ECO:0007669"/>
    <property type="project" value="InterPro"/>
</dbReference>
<evidence type="ECO:0000256" key="1">
    <source>
        <dbReference type="ARBA" id="ARBA00022723"/>
    </source>
</evidence>
<dbReference type="Pfam" id="PF21621">
    <property type="entry name" value="MPI_cupin_dom"/>
    <property type="match status" value="1"/>
</dbReference>
<feature type="binding site" evidence="5">
    <location>
        <position position="111"/>
    </location>
    <ligand>
        <name>Zn(2+)</name>
        <dbReference type="ChEBI" id="CHEBI:29105"/>
    </ligand>
</feature>
<dbReference type="Pfam" id="PF20511">
    <property type="entry name" value="PMI_typeI_cat"/>
    <property type="match status" value="1"/>
</dbReference>